<keyword evidence="2" id="KW-1185">Reference proteome</keyword>
<dbReference type="EMBL" id="WTPW01001475">
    <property type="protein sequence ID" value="KAF0433377.1"/>
    <property type="molecule type" value="Genomic_DNA"/>
</dbReference>
<evidence type="ECO:0000313" key="2">
    <source>
        <dbReference type="Proteomes" id="UP000439903"/>
    </source>
</evidence>
<evidence type="ECO:0000313" key="1">
    <source>
        <dbReference type="EMBL" id="KAF0433377.1"/>
    </source>
</evidence>
<accession>A0A8H3X9E0</accession>
<dbReference type="OrthoDB" id="2394490at2759"/>
<sequence length="79" mass="8919">MLINGPEICTEWVNSQRNSFSLLFLFHQEKYLSSIVNSTEGNLILLDEDMTEKQNVLSPVETIHLSAFSNNEQGESSTV</sequence>
<name>A0A8H3X9E0_GIGMA</name>
<protein>
    <submittedName>
        <fullName evidence="1">Uncharacterized protein</fullName>
    </submittedName>
</protein>
<proteinExistence type="predicted"/>
<dbReference type="AlphaFoldDB" id="A0A8H3X9E0"/>
<organism evidence="1 2">
    <name type="scientific">Gigaspora margarita</name>
    <dbReference type="NCBI Taxonomy" id="4874"/>
    <lineage>
        <taxon>Eukaryota</taxon>
        <taxon>Fungi</taxon>
        <taxon>Fungi incertae sedis</taxon>
        <taxon>Mucoromycota</taxon>
        <taxon>Glomeromycotina</taxon>
        <taxon>Glomeromycetes</taxon>
        <taxon>Diversisporales</taxon>
        <taxon>Gigasporaceae</taxon>
        <taxon>Gigaspora</taxon>
    </lineage>
</organism>
<gene>
    <name evidence="1" type="ORF">F8M41_005077</name>
</gene>
<dbReference type="Proteomes" id="UP000439903">
    <property type="component" value="Unassembled WGS sequence"/>
</dbReference>
<comment type="caution">
    <text evidence="1">The sequence shown here is derived from an EMBL/GenBank/DDBJ whole genome shotgun (WGS) entry which is preliminary data.</text>
</comment>
<reference evidence="1 2" key="1">
    <citation type="journal article" date="2019" name="Environ. Microbiol.">
        <title>At the nexus of three kingdoms: the genome of the mycorrhizal fungus Gigaspora margarita provides insights into plant, endobacterial and fungal interactions.</title>
        <authorList>
            <person name="Venice F."/>
            <person name="Ghignone S."/>
            <person name="Salvioli di Fossalunga A."/>
            <person name="Amselem J."/>
            <person name="Novero M."/>
            <person name="Xianan X."/>
            <person name="Sedzielewska Toro K."/>
            <person name="Morin E."/>
            <person name="Lipzen A."/>
            <person name="Grigoriev I.V."/>
            <person name="Henrissat B."/>
            <person name="Martin F.M."/>
            <person name="Bonfante P."/>
        </authorList>
    </citation>
    <scope>NUCLEOTIDE SEQUENCE [LARGE SCALE GENOMIC DNA]</scope>
    <source>
        <strain evidence="1 2">BEG34</strain>
    </source>
</reference>